<organism evidence="2">
    <name type="scientific">marine metagenome</name>
    <dbReference type="NCBI Taxonomy" id="408172"/>
    <lineage>
        <taxon>unclassified sequences</taxon>
        <taxon>metagenomes</taxon>
        <taxon>ecological metagenomes</taxon>
    </lineage>
</organism>
<reference evidence="2" key="1">
    <citation type="submission" date="2018-05" db="EMBL/GenBank/DDBJ databases">
        <authorList>
            <person name="Lanie J.A."/>
            <person name="Ng W.-L."/>
            <person name="Kazmierczak K.M."/>
            <person name="Andrzejewski T.M."/>
            <person name="Davidsen T.M."/>
            <person name="Wayne K.J."/>
            <person name="Tettelin H."/>
            <person name="Glass J.I."/>
            <person name="Rusch D."/>
            <person name="Podicherti R."/>
            <person name="Tsui H.-C.T."/>
            <person name="Winkler M.E."/>
        </authorList>
    </citation>
    <scope>NUCLEOTIDE SEQUENCE</scope>
</reference>
<name>A0A382YI19_9ZZZZ</name>
<dbReference type="Gene3D" id="3.30.70.100">
    <property type="match status" value="1"/>
</dbReference>
<feature type="domain" description="EthD" evidence="1">
    <location>
        <begin position="39"/>
        <end position="113"/>
    </location>
</feature>
<dbReference type="Pfam" id="PF07110">
    <property type="entry name" value="EthD"/>
    <property type="match status" value="1"/>
</dbReference>
<proteinExistence type="predicted"/>
<sequence>VTERTIKHRPIRELTQDTQPGVLGVFAMVANPALGATASDLHWRDNHAPLALETHEAMTHYYQLSVQHCFHGPEWNGFALCCFATEDDLRHRFFNSPEGERAIAKDVAKFTDTRCSPRRVIATLSLKD</sequence>
<dbReference type="GO" id="GO:0016491">
    <property type="term" value="F:oxidoreductase activity"/>
    <property type="evidence" value="ECO:0007669"/>
    <property type="project" value="InterPro"/>
</dbReference>
<evidence type="ECO:0000259" key="1">
    <source>
        <dbReference type="Pfam" id="PF07110"/>
    </source>
</evidence>
<protein>
    <recommendedName>
        <fullName evidence="1">EthD domain-containing protein</fullName>
    </recommendedName>
</protein>
<dbReference type="SUPFAM" id="SSF54909">
    <property type="entry name" value="Dimeric alpha+beta barrel"/>
    <property type="match status" value="1"/>
</dbReference>
<evidence type="ECO:0000313" key="2">
    <source>
        <dbReference type="EMBL" id="SVD82874.1"/>
    </source>
</evidence>
<accession>A0A382YI19</accession>
<gene>
    <name evidence="2" type="ORF">METZ01_LOCUS435728</name>
</gene>
<dbReference type="InterPro" id="IPR011008">
    <property type="entry name" value="Dimeric_a/b-barrel"/>
</dbReference>
<dbReference type="InterPro" id="IPR009799">
    <property type="entry name" value="EthD_dom"/>
</dbReference>
<feature type="non-terminal residue" evidence="2">
    <location>
        <position position="1"/>
    </location>
</feature>
<dbReference type="EMBL" id="UINC01175965">
    <property type="protein sequence ID" value="SVD82874.1"/>
    <property type="molecule type" value="Genomic_DNA"/>
</dbReference>
<dbReference type="AlphaFoldDB" id="A0A382YI19"/>